<keyword evidence="1" id="KW-1133">Transmembrane helix</keyword>
<keyword evidence="1" id="KW-0812">Transmembrane</keyword>
<reference evidence="3" key="1">
    <citation type="submission" date="2009-09" db="EMBL/GenBank/DDBJ databases">
        <title>The complete chromosome of Sebaldella termitidis ATCC 33386.</title>
        <authorList>
            <consortium name="US DOE Joint Genome Institute (JGI-PGF)"/>
            <person name="Lucas S."/>
            <person name="Copeland A."/>
            <person name="Lapidus A."/>
            <person name="Glavina del Rio T."/>
            <person name="Dalin E."/>
            <person name="Tice H."/>
            <person name="Bruce D."/>
            <person name="Goodwin L."/>
            <person name="Pitluck S."/>
            <person name="Kyrpides N."/>
            <person name="Mavromatis K."/>
            <person name="Ivanova N."/>
            <person name="Mikhailova N."/>
            <person name="Sims D."/>
            <person name="Meincke L."/>
            <person name="Brettin T."/>
            <person name="Detter J.C."/>
            <person name="Han C."/>
            <person name="Larimer F."/>
            <person name="Land M."/>
            <person name="Hauser L."/>
            <person name="Markowitz V."/>
            <person name="Cheng J.F."/>
            <person name="Hugenholtz P."/>
            <person name="Woyke T."/>
            <person name="Wu D."/>
            <person name="Eisen J.A."/>
        </authorList>
    </citation>
    <scope>NUCLEOTIDE SEQUENCE [LARGE SCALE GENOMIC DNA]</scope>
    <source>
        <strain evidence="3">ATCC 33386 / NCTC 11300</strain>
    </source>
</reference>
<evidence type="ECO:0000313" key="2">
    <source>
        <dbReference type="EMBL" id="ACZ09018.1"/>
    </source>
</evidence>
<name>D1AKA2_SEBTE</name>
<evidence type="ECO:0000313" key="3">
    <source>
        <dbReference type="Proteomes" id="UP000000845"/>
    </source>
</evidence>
<sequence>MFSGKMIVTILVVWFIFTFLFTFLKKKSGKGSKLEIWEIILALVVSVPLVLILLAVHLI</sequence>
<accession>D1AKA2</accession>
<proteinExistence type="predicted"/>
<feature type="transmembrane region" description="Helical" evidence="1">
    <location>
        <begin position="36"/>
        <end position="58"/>
    </location>
</feature>
<keyword evidence="1" id="KW-0472">Membrane</keyword>
<gene>
    <name evidence="2" type="ordered locus">Sterm_2164</name>
</gene>
<dbReference type="AlphaFoldDB" id="D1AKA2"/>
<evidence type="ECO:0000256" key="1">
    <source>
        <dbReference type="SAM" id="Phobius"/>
    </source>
</evidence>
<dbReference type="EMBL" id="CP001739">
    <property type="protein sequence ID" value="ACZ09018.1"/>
    <property type="molecule type" value="Genomic_DNA"/>
</dbReference>
<keyword evidence="3" id="KW-1185">Reference proteome</keyword>
<organism evidence="2 3">
    <name type="scientific">Sebaldella termitidis (strain ATCC 33386 / NCTC 11300)</name>
    <dbReference type="NCBI Taxonomy" id="526218"/>
    <lineage>
        <taxon>Bacteria</taxon>
        <taxon>Fusobacteriati</taxon>
        <taxon>Fusobacteriota</taxon>
        <taxon>Fusobacteriia</taxon>
        <taxon>Fusobacteriales</taxon>
        <taxon>Leptotrichiaceae</taxon>
        <taxon>Sebaldella</taxon>
    </lineage>
</organism>
<dbReference type="HOGENOM" id="CLU_2958122_0_0_0"/>
<dbReference type="Proteomes" id="UP000000845">
    <property type="component" value="Chromosome"/>
</dbReference>
<protein>
    <submittedName>
        <fullName evidence="2">Uncharacterized protein</fullName>
    </submittedName>
</protein>
<feature type="transmembrane region" description="Helical" evidence="1">
    <location>
        <begin position="6"/>
        <end position="24"/>
    </location>
</feature>
<dbReference type="KEGG" id="str:Sterm_2164"/>
<reference evidence="2 3" key="2">
    <citation type="journal article" date="2010" name="Stand. Genomic Sci.">
        <title>Complete genome sequence of Sebaldella termitidis type strain (NCTC 11300).</title>
        <authorList>
            <person name="Harmon-Smith M."/>
            <person name="Celia L."/>
            <person name="Chertkov O."/>
            <person name="Lapidus A."/>
            <person name="Copeland A."/>
            <person name="Glavina Del Rio T."/>
            <person name="Nolan M."/>
            <person name="Lucas S."/>
            <person name="Tice H."/>
            <person name="Cheng J.F."/>
            <person name="Han C."/>
            <person name="Detter J.C."/>
            <person name="Bruce D."/>
            <person name="Goodwin L."/>
            <person name="Pitluck S."/>
            <person name="Pati A."/>
            <person name="Liolios K."/>
            <person name="Ivanova N."/>
            <person name="Mavromatis K."/>
            <person name="Mikhailova N."/>
            <person name="Chen A."/>
            <person name="Palaniappan K."/>
            <person name="Land M."/>
            <person name="Hauser L."/>
            <person name="Chang Y.J."/>
            <person name="Jeffries C.D."/>
            <person name="Brettin T."/>
            <person name="Goker M."/>
            <person name="Beck B."/>
            <person name="Bristow J."/>
            <person name="Eisen J.A."/>
            <person name="Markowitz V."/>
            <person name="Hugenholtz P."/>
            <person name="Kyrpides N.C."/>
            <person name="Klenk H.P."/>
            <person name="Chen F."/>
        </authorList>
    </citation>
    <scope>NUCLEOTIDE SEQUENCE [LARGE SCALE GENOMIC DNA]</scope>
    <source>
        <strain evidence="3">ATCC 33386 / NCTC 11300</strain>
    </source>
</reference>